<dbReference type="Gene3D" id="3.30.2350.10">
    <property type="entry name" value="Pseudouridine synthase"/>
    <property type="match status" value="1"/>
</dbReference>
<dbReference type="GO" id="GO:0003723">
    <property type="term" value="F:RNA binding"/>
    <property type="evidence" value="ECO:0007669"/>
    <property type="project" value="InterPro"/>
</dbReference>
<dbReference type="GO" id="GO:0005739">
    <property type="term" value="C:mitochondrion"/>
    <property type="evidence" value="ECO:0007669"/>
    <property type="project" value="TreeGrafter"/>
</dbReference>
<evidence type="ECO:0000313" key="2">
    <source>
        <dbReference type="EMBL" id="RTG88465.1"/>
    </source>
</evidence>
<dbReference type="SUPFAM" id="SSF55120">
    <property type="entry name" value="Pseudouridine synthase"/>
    <property type="match status" value="1"/>
</dbReference>
<organism evidence="2 3">
    <name type="scientific">Schistosoma bovis</name>
    <name type="common">Blood fluke</name>
    <dbReference type="NCBI Taxonomy" id="6184"/>
    <lineage>
        <taxon>Eukaryota</taxon>
        <taxon>Metazoa</taxon>
        <taxon>Spiralia</taxon>
        <taxon>Lophotrochozoa</taxon>
        <taxon>Platyhelminthes</taxon>
        <taxon>Trematoda</taxon>
        <taxon>Digenea</taxon>
        <taxon>Strigeidida</taxon>
        <taxon>Schistosomatoidea</taxon>
        <taxon>Schistosomatidae</taxon>
        <taxon>Schistosoma</taxon>
    </lineage>
</organism>
<protein>
    <recommendedName>
        <fullName evidence="1">Pseudouridine synthase RsuA/RluA-like domain-containing protein</fullName>
    </recommendedName>
</protein>
<name>A0A430QL92_SCHBO</name>
<dbReference type="GO" id="GO:0009982">
    <property type="term" value="F:pseudouridine synthase activity"/>
    <property type="evidence" value="ECO:0007669"/>
    <property type="project" value="InterPro"/>
</dbReference>
<reference evidence="2 3" key="1">
    <citation type="journal article" date="2019" name="PLoS Pathog.">
        <title>Genome sequence of the bovine parasite Schistosoma bovis Tanzania.</title>
        <authorList>
            <person name="Oey H."/>
            <person name="Zakrzewski M."/>
            <person name="Gobert G."/>
            <person name="Gravermann K."/>
            <person name="Stoye J."/>
            <person name="Jones M."/>
            <person name="Mcmanus D."/>
            <person name="Krause L."/>
        </authorList>
    </citation>
    <scope>NUCLEOTIDE SEQUENCE [LARGE SCALE GENOMIC DNA]</scope>
    <source>
        <strain evidence="2 3">TAN1997</strain>
    </source>
</reference>
<dbReference type="GO" id="GO:0009235">
    <property type="term" value="P:cobalamin metabolic process"/>
    <property type="evidence" value="ECO:0007669"/>
    <property type="project" value="InterPro"/>
</dbReference>
<dbReference type="PANTHER" id="PTHR13192">
    <property type="entry name" value="MY011 PROTEIN"/>
    <property type="match status" value="1"/>
</dbReference>
<dbReference type="AlphaFoldDB" id="A0A430QL92"/>
<dbReference type="EMBL" id="QMKO01001577">
    <property type="protein sequence ID" value="RTG88465.1"/>
    <property type="molecule type" value="Genomic_DNA"/>
</dbReference>
<accession>A0A430QL92</accession>
<dbReference type="InterPro" id="IPR019362">
    <property type="entry name" value="MMADHC"/>
</dbReference>
<dbReference type="Pfam" id="PF10229">
    <property type="entry name" value="MMADHC"/>
    <property type="match status" value="1"/>
</dbReference>
<dbReference type="GO" id="GO:0001522">
    <property type="term" value="P:pseudouridine synthesis"/>
    <property type="evidence" value="ECO:0007669"/>
    <property type="project" value="InterPro"/>
</dbReference>
<dbReference type="STRING" id="6184.A0A430QL92"/>
<dbReference type="InterPro" id="IPR020103">
    <property type="entry name" value="PsdUridine_synth_cat_dom_sf"/>
</dbReference>
<gene>
    <name evidence="2" type="ORF">DC041_0001243</name>
</gene>
<feature type="domain" description="Pseudouridine synthase RsuA/RluA-like" evidence="1">
    <location>
        <begin position="568"/>
        <end position="686"/>
    </location>
</feature>
<dbReference type="InterPro" id="IPR006145">
    <property type="entry name" value="PsdUridine_synth_RsuA/RluA"/>
</dbReference>
<comment type="caution">
    <text evidence="2">The sequence shown here is derived from an EMBL/GenBank/DDBJ whole genome shotgun (WGS) entry which is preliminary data.</text>
</comment>
<keyword evidence="3" id="KW-1185">Reference proteome</keyword>
<dbReference type="Proteomes" id="UP000290809">
    <property type="component" value="Unassembled WGS sequence"/>
</dbReference>
<dbReference type="PANTHER" id="PTHR13192:SF3">
    <property type="entry name" value="COBALAMIN TRAFFICKING PROTEIN CBLD"/>
    <property type="match status" value="1"/>
</dbReference>
<evidence type="ECO:0000313" key="3">
    <source>
        <dbReference type="Proteomes" id="UP000290809"/>
    </source>
</evidence>
<sequence>MLLSRPISSKFKGFASLLRQFRSSFNSHSDLENGKLVNVVVVSNSNSTKKWPNTKLGPIEAVNPKYPLPGFVGIPLVKDEKPLEKKYTPAVHTLPPMKEENYAAALLNVYNEKEFSESQPSIIPPVSDQLECTIHTCPVLVQQTLANVFPSRKLSSKPLTALILSHHTNESLDAWSEEAADEREQLALSFITSAIEICSSLKELGYWADFIDPFTGKPYIGSHGEAMLTETDETMKHFGFDLDSSVCCKILRHPKWKNHVFVGLIFTDAPDYHPKVEVIKHEENKRKASLSTSKSSVCMYIIDEQYFGVHDDDDVKLHARESVKSKKNSSEITVLHSKTSHLDDLCEIDSQYFGSTGSNTNPIENVSSVVNNTTNPLIISQPKIRTGKKHIPHPATTITNTNTHTDITLKSYANLRKQEKLVPGTKTVRVDNNVRRNNNDSLRLNKNDNDSRYDVDVEYGSDAVRIIRQRTKLNLYTGTTLDIPSNKSTAPVPEKLDSQGYRVPDEDPYKFDLLTEEEAATVLYKSIIEIRADCKHNIVDLLPRIESMIRKRSHHGNHGKGEEKCIGELSTVHRLDKDSTGIILIARNKDSALKLQEAFARRWIKKDYLCITVGIPRSDYGYIQLPLVERNFNGIHINNEANEYDVTDAFSVLYDKMQTNHNQPTTWYHLMDRRNDAALMLCSTLTAFGLQTPILGDHKYSHAEYLAPQRLPKSLLEVLNIRQSKVRYISLHLHALSLHLHVPPSSSSSSSSPSSSSSNEGFFDFVRSFDNSHSNNKITNNKFIKNPFKFTAPLPNHFRGNLKRIGLKLPHYLKYLH</sequence>
<evidence type="ECO:0000259" key="1">
    <source>
        <dbReference type="Pfam" id="PF00849"/>
    </source>
</evidence>
<dbReference type="Pfam" id="PF00849">
    <property type="entry name" value="PseudoU_synth_2"/>
    <property type="match status" value="1"/>
</dbReference>
<proteinExistence type="predicted"/>